<dbReference type="EMBL" id="JAAMPI010000037">
    <property type="protein sequence ID" value="KAF4637065.1"/>
    <property type="molecule type" value="Genomic_DNA"/>
</dbReference>
<name>A0A8H4W9X0_9HELO</name>
<evidence type="ECO:0000256" key="1">
    <source>
        <dbReference type="SAM" id="MobiDB-lite"/>
    </source>
</evidence>
<keyword evidence="3" id="KW-1185">Reference proteome</keyword>
<protein>
    <submittedName>
        <fullName evidence="2">Uncharacterized protein</fullName>
    </submittedName>
</protein>
<organism evidence="2 3">
    <name type="scientific">Cudoniella acicularis</name>
    <dbReference type="NCBI Taxonomy" id="354080"/>
    <lineage>
        <taxon>Eukaryota</taxon>
        <taxon>Fungi</taxon>
        <taxon>Dikarya</taxon>
        <taxon>Ascomycota</taxon>
        <taxon>Pezizomycotina</taxon>
        <taxon>Leotiomycetes</taxon>
        <taxon>Helotiales</taxon>
        <taxon>Tricladiaceae</taxon>
        <taxon>Cudoniella</taxon>
    </lineage>
</organism>
<proteinExistence type="predicted"/>
<comment type="caution">
    <text evidence="2">The sequence shown here is derived from an EMBL/GenBank/DDBJ whole genome shotgun (WGS) entry which is preliminary data.</text>
</comment>
<feature type="compositionally biased region" description="Basic and acidic residues" evidence="1">
    <location>
        <begin position="26"/>
        <end position="36"/>
    </location>
</feature>
<sequence length="176" mass="20341">MLYPTMMGGCSGDDAYPFDNSDDEAEQCKTEPEPSKAKPKINGGMLSTTGEKFIRPPSYSYEFVPCPGEEGTGPEFKAWIRYIFLSKPEKFKIHSSEALQNIEEALSKLDRYDMWFIRQCVHNGSKTLWIWRFLGFDEERCRKLEDETRAGVLAYDQERYGEPTLLRKVLRFVIGI</sequence>
<dbReference type="AlphaFoldDB" id="A0A8H4W9X0"/>
<evidence type="ECO:0000313" key="2">
    <source>
        <dbReference type="EMBL" id="KAF4637065.1"/>
    </source>
</evidence>
<reference evidence="2 3" key="1">
    <citation type="submission" date="2020-03" db="EMBL/GenBank/DDBJ databases">
        <title>Draft Genome Sequence of Cudoniella acicularis.</title>
        <authorList>
            <person name="Buettner E."/>
            <person name="Kellner H."/>
        </authorList>
    </citation>
    <scope>NUCLEOTIDE SEQUENCE [LARGE SCALE GENOMIC DNA]</scope>
    <source>
        <strain evidence="2 3">DSM 108380</strain>
    </source>
</reference>
<feature type="region of interest" description="Disordered" evidence="1">
    <location>
        <begin position="1"/>
        <end position="42"/>
    </location>
</feature>
<accession>A0A8H4W9X0</accession>
<gene>
    <name evidence="2" type="ORF">G7Y89_g1028</name>
</gene>
<evidence type="ECO:0000313" key="3">
    <source>
        <dbReference type="Proteomes" id="UP000566819"/>
    </source>
</evidence>
<dbReference type="Proteomes" id="UP000566819">
    <property type="component" value="Unassembled WGS sequence"/>
</dbReference>